<evidence type="ECO:0000313" key="2">
    <source>
        <dbReference type="EMBL" id="PNG08685.1"/>
    </source>
</evidence>
<evidence type="ECO:0000313" key="3">
    <source>
        <dbReference type="Proteomes" id="UP000235897"/>
    </source>
</evidence>
<dbReference type="Proteomes" id="UP000235897">
    <property type="component" value="Unassembled WGS sequence"/>
</dbReference>
<organism evidence="2 3">
    <name type="scientific">Stutzerimonas stutzeri</name>
    <name type="common">Pseudomonas stutzeri</name>
    <dbReference type="NCBI Taxonomy" id="316"/>
    <lineage>
        <taxon>Bacteria</taxon>
        <taxon>Pseudomonadati</taxon>
        <taxon>Pseudomonadota</taxon>
        <taxon>Gammaproteobacteria</taxon>
        <taxon>Pseudomonadales</taxon>
        <taxon>Pseudomonadaceae</taxon>
        <taxon>Stutzerimonas</taxon>
    </lineage>
</organism>
<dbReference type="AlphaFoldDB" id="A0A2N8T1R3"/>
<gene>
    <name evidence="2" type="ORF">CXL00_04915</name>
</gene>
<name>A0A2N8T1R3_STUST</name>
<dbReference type="OrthoDB" id="6174171at2"/>
<keyword evidence="1" id="KW-0812">Transmembrane</keyword>
<accession>A0A2N8T1R3</accession>
<proteinExistence type="predicted"/>
<keyword evidence="1" id="KW-1133">Transmembrane helix</keyword>
<feature type="transmembrane region" description="Helical" evidence="1">
    <location>
        <begin position="20"/>
        <end position="41"/>
    </location>
</feature>
<sequence>MTIQTIRTAMLKFVKDEDGLTIVEYAVAGGLITAAVAAMFVSLGGQVNTKITALCAAVKGSAC</sequence>
<evidence type="ECO:0000256" key="1">
    <source>
        <dbReference type="SAM" id="Phobius"/>
    </source>
</evidence>
<dbReference type="EMBL" id="POUW01000001">
    <property type="protein sequence ID" value="PNG08685.1"/>
    <property type="molecule type" value="Genomic_DNA"/>
</dbReference>
<comment type="caution">
    <text evidence="2">The sequence shown here is derived from an EMBL/GenBank/DDBJ whole genome shotgun (WGS) entry which is preliminary data.</text>
</comment>
<reference evidence="2 3" key="1">
    <citation type="submission" date="2018-01" db="EMBL/GenBank/DDBJ databases">
        <title>Denitrification phenotypes of diverse strains of Pseudomonas stutzeri.</title>
        <authorList>
            <person name="Milligan D.A."/>
            <person name="Bergaust L."/>
            <person name="Bakken L.R."/>
            <person name="Frostegard A."/>
        </authorList>
    </citation>
    <scope>NUCLEOTIDE SEQUENCE [LARGE SCALE GENOMIC DNA]</scope>
    <source>
        <strain evidence="2 3">28a3</strain>
    </source>
</reference>
<keyword evidence="1" id="KW-0472">Membrane</keyword>
<protein>
    <submittedName>
        <fullName evidence="2">Flp family type IVb pilin</fullName>
    </submittedName>
</protein>
<dbReference type="RefSeq" id="WP_031311328.1">
    <property type="nucleotide sequence ID" value="NZ_JAMOIG010000024.1"/>
</dbReference>